<dbReference type="InterPro" id="IPR012312">
    <property type="entry name" value="Hemerythrin-like"/>
</dbReference>
<proteinExistence type="predicted"/>
<reference evidence="2 3" key="1">
    <citation type="submission" date="2024-04" db="EMBL/GenBank/DDBJ databases">
        <title>Polymorphospora sp. isolated from Baiyangdian Lake in Xiong'an New Area.</title>
        <authorList>
            <person name="Zhang X."/>
            <person name="Liu J."/>
        </authorList>
    </citation>
    <scope>NUCLEOTIDE SEQUENCE [LARGE SCALE GENOMIC DNA]</scope>
    <source>
        <strain evidence="2 3">2-325</strain>
    </source>
</reference>
<sequence>MSTDAIELLTNDHQQMRRMFQEFQAAGDDMTKKVKLVGQILEALTVHTYIENECMYPETRRLLPDLDEEILESYEEHHVADVLSFELAMMDPDDENFEAKTMVLIESVTHHLDEEEQEWFPTVREGLSREQLQDIGARMVELKKKAPRKPTAPRALQRAMAAVKA</sequence>
<dbReference type="PANTHER" id="PTHR35585">
    <property type="entry name" value="HHE DOMAIN PROTEIN (AFU_ORTHOLOGUE AFUA_4G00730)"/>
    <property type="match status" value="1"/>
</dbReference>
<name>A0ABV5CR30_9ACTN</name>
<accession>A0ABV5CR30</accession>
<comment type="caution">
    <text evidence="2">The sequence shown here is derived from an EMBL/GenBank/DDBJ whole genome shotgun (WGS) entry which is preliminary data.</text>
</comment>
<dbReference type="PANTHER" id="PTHR35585:SF1">
    <property type="entry name" value="HHE DOMAIN PROTEIN (AFU_ORTHOLOGUE AFUA_4G00730)"/>
    <property type="match status" value="1"/>
</dbReference>
<gene>
    <name evidence="2" type="ORF">AAFH96_15320</name>
</gene>
<dbReference type="Proteomes" id="UP001582793">
    <property type="component" value="Unassembled WGS sequence"/>
</dbReference>
<protein>
    <submittedName>
        <fullName evidence="2">Hemerythrin domain-containing protein</fullName>
    </submittedName>
</protein>
<dbReference type="RefSeq" id="WP_364212721.1">
    <property type="nucleotide sequence ID" value="NZ_JBCGDC010000037.1"/>
</dbReference>
<evidence type="ECO:0000259" key="1">
    <source>
        <dbReference type="Pfam" id="PF01814"/>
    </source>
</evidence>
<dbReference type="EMBL" id="JBCGDC010000037">
    <property type="protein sequence ID" value="MFB6394469.1"/>
    <property type="molecule type" value="Genomic_DNA"/>
</dbReference>
<dbReference type="Pfam" id="PF01814">
    <property type="entry name" value="Hemerythrin"/>
    <property type="match status" value="1"/>
</dbReference>
<organism evidence="2 3">
    <name type="scientific">Polymorphospora lycopeni</name>
    <dbReference type="NCBI Taxonomy" id="3140240"/>
    <lineage>
        <taxon>Bacteria</taxon>
        <taxon>Bacillati</taxon>
        <taxon>Actinomycetota</taxon>
        <taxon>Actinomycetes</taxon>
        <taxon>Micromonosporales</taxon>
        <taxon>Micromonosporaceae</taxon>
        <taxon>Polymorphospora</taxon>
    </lineage>
</organism>
<evidence type="ECO:0000313" key="3">
    <source>
        <dbReference type="Proteomes" id="UP001582793"/>
    </source>
</evidence>
<feature type="domain" description="Hemerythrin-like" evidence="1">
    <location>
        <begin position="5"/>
        <end position="122"/>
    </location>
</feature>
<dbReference type="Gene3D" id="1.20.120.520">
    <property type="entry name" value="nmb1532 protein domain like"/>
    <property type="match status" value="1"/>
</dbReference>
<evidence type="ECO:0000313" key="2">
    <source>
        <dbReference type="EMBL" id="MFB6394469.1"/>
    </source>
</evidence>
<keyword evidence="3" id="KW-1185">Reference proteome</keyword>